<protein>
    <submittedName>
        <fullName evidence="2">IS6 family transposase</fullName>
    </submittedName>
</protein>
<evidence type="ECO:0000259" key="1">
    <source>
        <dbReference type="Pfam" id="PF13610"/>
    </source>
</evidence>
<sequence>MTQKGYILDEILQTRRNTKAAQRLLTRLLRKQGACPRQMITDKLKSYGAAKRKLHLSVRHLSHKGLNNRAENSHLPLRKRERVMQKFRSPSGCQRFVFVFSTVRNLFIPPAANTNALT</sequence>
<proteinExistence type="predicted"/>
<dbReference type="InterPro" id="IPR052183">
    <property type="entry name" value="IS_Transposase"/>
</dbReference>
<dbReference type="AlphaFoldDB" id="A0A4Y6UP42"/>
<name>A0A4Y6UP42_9PROT</name>
<geneLocation type="plasmid" evidence="2">
    <name>unnamed1</name>
</geneLocation>
<dbReference type="Pfam" id="PF13610">
    <property type="entry name" value="DDE_Tnp_IS240"/>
    <property type="match status" value="1"/>
</dbReference>
<dbReference type="OrthoDB" id="4315389at2"/>
<evidence type="ECO:0000313" key="3">
    <source>
        <dbReference type="Proteomes" id="UP000316313"/>
    </source>
</evidence>
<feature type="domain" description="DDE" evidence="1">
    <location>
        <begin position="3"/>
        <end position="107"/>
    </location>
</feature>
<dbReference type="Proteomes" id="UP000316313">
    <property type="component" value="Plasmid unnamed1"/>
</dbReference>
<keyword evidence="3" id="KW-1185">Reference proteome</keyword>
<dbReference type="PANTHER" id="PTHR35528">
    <property type="entry name" value="BLL1675 PROTEIN"/>
    <property type="match status" value="1"/>
</dbReference>
<dbReference type="KEGG" id="ssam:E3D00_10395"/>
<gene>
    <name evidence="2" type="ORF">E3D00_10395</name>
</gene>
<evidence type="ECO:0000313" key="2">
    <source>
        <dbReference type="EMBL" id="QDH18117.1"/>
    </source>
</evidence>
<dbReference type="InterPro" id="IPR032874">
    <property type="entry name" value="DDE_dom"/>
</dbReference>
<dbReference type="PANTHER" id="PTHR35528:SF3">
    <property type="entry name" value="BLL1675 PROTEIN"/>
    <property type="match status" value="1"/>
</dbReference>
<keyword evidence="2" id="KW-0614">Plasmid</keyword>
<accession>A0A4Y6UP42</accession>
<dbReference type="EMBL" id="CP038142">
    <property type="protein sequence ID" value="QDH18117.1"/>
    <property type="molecule type" value="Genomic_DNA"/>
</dbReference>
<reference evidence="2 3" key="1">
    <citation type="submission" date="2019-03" db="EMBL/GenBank/DDBJ databases">
        <title>The complete genome sequence of Swingsia samuiensis NBRC107927(T).</title>
        <authorList>
            <person name="Chua K.-O."/>
            <person name="Chan K.-G."/>
            <person name="See-Too W.-S."/>
        </authorList>
    </citation>
    <scope>NUCLEOTIDE SEQUENCE [LARGE SCALE GENOMIC DNA]</scope>
    <source>
        <strain evidence="2 3">AH83</strain>
        <plasmid evidence="2 3">unnamed1</plasmid>
    </source>
</reference>
<organism evidence="2 3">
    <name type="scientific">Swingsia samuiensis</name>
    <dbReference type="NCBI Taxonomy" id="1293412"/>
    <lineage>
        <taxon>Bacteria</taxon>
        <taxon>Pseudomonadati</taxon>
        <taxon>Pseudomonadota</taxon>
        <taxon>Alphaproteobacteria</taxon>
        <taxon>Acetobacterales</taxon>
        <taxon>Acetobacteraceae</taxon>
        <taxon>Swingsia</taxon>
    </lineage>
</organism>